<proteinExistence type="predicted"/>
<keyword evidence="3" id="KW-1185">Reference proteome</keyword>
<evidence type="ECO:0000259" key="1">
    <source>
        <dbReference type="Pfam" id="PF06439"/>
    </source>
</evidence>
<feature type="domain" description="3-keto-alpha-glucoside-1,2-lyase/3-keto-2-hydroxy-glucal hydratase" evidence="1">
    <location>
        <begin position="53"/>
        <end position="290"/>
    </location>
</feature>
<name>A0A518CVI2_9BACT</name>
<evidence type="ECO:0000313" key="2">
    <source>
        <dbReference type="EMBL" id="QDU83230.1"/>
    </source>
</evidence>
<reference evidence="2 3" key="1">
    <citation type="submission" date="2019-02" db="EMBL/GenBank/DDBJ databases">
        <title>Deep-cultivation of Planctomycetes and their phenomic and genomic characterization uncovers novel biology.</title>
        <authorList>
            <person name="Wiegand S."/>
            <person name="Jogler M."/>
            <person name="Boedeker C."/>
            <person name="Pinto D."/>
            <person name="Vollmers J."/>
            <person name="Rivas-Marin E."/>
            <person name="Kohn T."/>
            <person name="Peeters S.H."/>
            <person name="Heuer A."/>
            <person name="Rast P."/>
            <person name="Oberbeckmann S."/>
            <person name="Bunk B."/>
            <person name="Jeske O."/>
            <person name="Meyerdierks A."/>
            <person name="Storesund J.E."/>
            <person name="Kallscheuer N."/>
            <person name="Luecker S."/>
            <person name="Lage O.M."/>
            <person name="Pohl T."/>
            <person name="Merkel B.J."/>
            <person name="Hornburger P."/>
            <person name="Mueller R.-W."/>
            <person name="Bruemmer F."/>
            <person name="Labrenz M."/>
            <person name="Spormann A.M."/>
            <person name="Op den Camp H."/>
            <person name="Overmann J."/>
            <person name="Amann R."/>
            <person name="Jetten M.S.M."/>
            <person name="Mascher T."/>
            <person name="Medema M.H."/>
            <person name="Devos D.P."/>
            <person name="Kaster A.-K."/>
            <person name="Ovreas L."/>
            <person name="Rohde M."/>
            <person name="Galperin M.Y."/>
            <person name="Jogler C."/>
        </authorList>
    </citation>
    <scope>NUCLEOTIDE SEQUENCE [LARGE SCALE GENOMIC DNA]</scope>
    <source>
        <strain evidence="2 3">Pla163</strain>
    </source>
</reference>
<evidence type="ECO:0000313" key="3">
    <source>
        <dbReference type="Proteomes" id="UP000319342"/>
    </source>
</evidence>
<dbReference type="PROSITE" id="PS51257">
    <property type="entry name" value="PROKAR_LIPOPROTEIN"/>
    <property type="match status" value="1"/>
</dbReference>
<gene>
    <name evidence="2" type="ORF">Pla163_03280</name>
</gene>
<dbReference type="RefSeq" id="WP_145182561.1">
    <property type="nucleotide sequence ID" value="NZ_CP036290.1"/>
</dbReference>
<organism evidence="2 3">
    <name type="scientific">Rohdeia mirabilis</name>
    <dbReference type="NCBI Taxonomy" id="2528008"/>
    <lineage>
        <taxon>Bacteria</taxon>
        <taxon>Pseudomonadati</taxon>
        <taxon>Planctomycetota</taxon>
        <taxon>Planctomycetia</taxon>
        <taxon>Planctomycetia incertae sedis</taxon>
        <taxon>Rohdeia</taxon>
    </lineage>
</organism>
<protein>
    <recommendedName>
        <fullName evidence="1">3-keto-alpha-glucoside-1,2-lyase/3-keto-2-hydroxy-glucal hydratase domain-containing protein</fullName>
    </recommendedName>
</protein>
<dbReference type="EMBL" id="CP036290">
    <property type="protein sequence ID" value="QDU83230.1"/>
    <property type="molecule type" value="Genomic_DNA"/>
</dbReference>
<sequence length="295" mass="32443">MQQHRSDVGRSARRLVQTSLLLAASILASCAGTDRGGDASTPATDARPEAVSKWIPLFDGESLAGWTPKIVGLAAGEDPLRTFRVEDGLLTVSYDGYGDGTFDGRFGHLFHELELSHYVLRAEYRFVGEQMAGAPGWAYRNSGLMIHGERPDQMGLDQAFPVSIEVQLLGEAPLGEGRDDERPNGNLCTPGTHVVMGEELVTRHCTDADSPRTYRGDEWVTIEVEVHGNGEIVHRLEGRDVLRYSHAQYDTNDADGRRLAEAAGDVRIDRGTISIQSESFPIQFRSIAVRPLEQR</sequence>
<dbReference type="InterPro" id="IPR010496">
    <property type="entry name" value="AL/BT2_dom"/>
</dbReference>
<dbReference type="Proteomes" id="UP000319342">
    <property type="component" value="Chromosome"/>
</dbReference>
<dbReference type="Gene3D" id="2.60.120.560">
    <property type="entry name" value="Exo-inulinase, domain 1"/>
    <property type="match status" value="1"/>
</dbReference>
<dbReference type="AlphaFoldDB" id="A0A518CVI2"/>
<dbReference type="OrthoDB" id="9787527at2"/>
<dbReference type="GO" id="GO:0016787">
    <property type="term" value="F:hydrolase activity"/>
    <property type="evidence" value="ECO:0007669"/>
    <property type="project" value="InterPro"/>
</dbReference>
<dbReference type="Pfam" id="PF06439">
    <property type="entry name" value="3keto-disac_hyd"/>
    <property type="match status" value="1"/>
</dbReference>
<accession>A0A518CVI2</accession>